<keyword evidence="3" id="KW-1185">Reference proteome</keyword>
<protein>
    <submittedName>
        <fullName evidence="2">PadR family transcriptional regulator</fullName>
    </submittedName>
</protein>
<proteinExistence type="predicted"/>
<dbReference type="InterPro" id="IPR036390">
    <property type="entry name" value="WH_DNA-bd_sf"/>
</dbReference>
<evidence type="ECO:0000259" key="1">
    <source>
        <dbReference type="Pfam" id="PF03551"/>
    </source>
</evidence>
<feature type="domain" description="Transcription regulator PadR N-terminal" evidence="1">
    <location>
        <begin position="22"/>
        <end position="92"/>
    </location>
</feature>
<dbReference type="InterPro" id="IPR052509">
    <property type="entry name" value="Metal_resp_DNA-bind_regulator"/>
</dbReference>
<dbReference type="Pfam" id="PF03551">
    <property type="entry name" value="PadR"/>
    <property type="match status" value="1"/>
</dbReference>
<dbReference type="InterPro" id="IPR005149">
    <property type="entry name" value="Tscrpt_reg_PadR_N"/>
</dbReference>
<dbReference type="RefSeq" id="WP_208056448.1">
    <property type="nucleotide sequence ID" value="NZ_JAGEMK010000007.1"/>
</dbReference>
<evidence type="ECO:0000313" key="3">
    <source>
        <dbReference type="Proteomes" id="UP000664209"/>
    </source>
</evidence>
<dbReference type="PANTHER" id="PTHR33169">
    <property type="entry name" value="PADR-FAMILY TRANSCRIPTIONAL REGULATOR"/>
    <property type="match status" value="1"/>
</dbReference>
<dbReference type="PANTHER" id="PTHR33169:SF25">
    <property type="entry name" value="DNA-BINDING PROTEIN YIZB-RELATED"/>
    <property type="match status" value="1"/>
</dbReference>
<dbReference type="EMBL" id="JAGEMK010000007">
    <property type="protein sequence ID" value="MBO1752774.1"/>
    <property type="molecule type" value="Genomic_DNA"/>
</dbReference>
<dbReference type="AlphaFoldDB" id="A0A939LRJ5"/>
<comment type="caution">
    <text evidence="2">The sequence shown here is derived from an EMBL/GenBank/DDBJ whole genome shotgun (WGS) entry which is preliminary data.</text>
</comment>
<dbReference type="Proteomes" id="UP000664209">
    <property type="component" value="Unassembled WGS sequence"/>
</dbReference>
<dbReference type="SUPFAM" id="SSF46785">
    <property type="entry name" value="Winged helix' DNA-binding domain"/>
    <property type="match status" value="1"/>
</dbReference>
<organism evidence="2 3">
    <name type="scientific">Actinotalea soli</name>
    <dbReference type="NCBI Taxonomy" id="2819234"/>
    <lineage>
        <taxon>Bacteria</taxon>
        <taxon>Bacillati</taxon>
        <taxon>Actinomycetota</taxon>
        <taxon>Actinomycetes</taxon>
        <taxon>Micrococcales</taxon>
        <taxon>Cellulomonadaceae</taxon>
        <taxon>Actinotalea</taxon>
    </lineage>
</organism>
<dbReference type="InterPro" id="IPR036388">
    <property type="entry name" value="WH-like_DNA-bd_sf"/>
</dbReference>
<name>A0A939LRJ5_9CELL</name>
<sequence length="117" mass="12711">MASDGGGERGSRLLRGILDACLLALVAEQDRYGYELAAALRQAGLGMVRDGSIYPLVSRLEAKGLLDSYVAPSTSGPGRRYYRITDAGRRELWEARTTWKQVATGVDAILHVSRQGD</sequence>
<gene>
    <name evidence="2" type="ORF">J4G33_13255</name>
</gene>
<dbReference type="Gene3D" id="1.10.10.10">
    <property type="entry name" value="Winged helix-like DNA-binding domain superfamily/Winged helix DNA-binding domain"/>
    <property type="match status" value="1"/>
</dbReference>
<reference evidence="2" key="1">
    <citation type="submission" date="2021-03" db="EMBL/GenBank/DDBJ databases">
        <title>Actinotalea soli sp. nov., isolated from soil.</title>
        <authorList>
            <person name="Ping W."/>
            <person name="Zhang J."/>
        </authorList>
    </citation>
    <scope>NUCLEOTIDE SEQUENCE</scope>
    <source>
        <strain evidence="2">BY-33</strain>
    </source>
</reference>
<accession>A0A939LRJ5</accession>
<evidence type="ECO:0000313" key="2">
    <source>
        <dbReference type="EMBL" id="MBO1752774.1"/>
    </source>
</evidence>